<reference evidence="2" key="1">
    <citation type="journal article" date="2014" name="Proc. Natl. Acad. Sci. U.S.A.">
        <title>Extensive sampling of basidiomycete genomes demonstrates inadequacy of the white-rot/brown-rot paradigm for wood decay fungi.</title>
        <authorList>
            <person name="Riley R."/>
            <person name="Salamov A.A."/>
            <person name="Brown D.W."/>
            <person name="Nagy L.G."/>
            <person name="Floudas D."/>
            <person name="Held B.W."/>
            <person name="Levasseur A."/>
            <person name="Lombard V."/>
            <person name="Morin E."/>
            <person name="Otillar R."/>
            <person name="Lindquist E.A."/>
            <person name="Sun H."/>
            <person name="LaButti K.M."/>
            <person name="Schmutz J."/>
            <person name="Jabbour D."/>
            <person name="Luo H."/>
            <person name="Baker S.E."/>
            <person name="Pisabarro A.G."/>
            <person name="Walton J.D."/>
            <person name="Blanchette R.A."/>
            <person name="Henrissat B."/>
            <person name="Martin F."/>
            <person name="Cullen D."/>
            <person name="Hibbett D.S."/>
            <person name="Grigoriev I.V."/>
        </authorList>
    </citation>
    <scope>NUCLEOTIDE SEQUENCE [LARGE SCALE GENOMIC DNA]</scope>
    <source>
        <strain evidence="2">CBS 339.88</strain>
    </source>
</reference>
<organism evidence="1 2">
    <name type="scientific">Galerina marginata (strain CBS 339.88)</name>
    <dbReference type="NCBI Taxonomy" id="685588"/>
    <lineage>
        <taxon>Eukaryota</taxon>
        <taxon>Fungi</taxon>
        <taxon>Dikarya</taxon>
        <taxon>Basidiomycota</taxon>
        <taxon>Agaricomycotina</taxon>
        <taxon>Agaricomycetes</taxon>
        <taxon>Agaricomycetidae</taxon>
        <taxon>Agaricales</taxon>
        <taxon>Agaricineae</taxon>
        <taxon>Strophariaceae</taxon>
        <taxon>Galerina</taxon>
    </lineage>
</organism>
<dbReference type="HOGENOM" id="CLU_1111480_0_0_1"/>
<dbReference type="Proteomes" id="UP000027222">
    <property type="component" value="Unassembled WGS sequence"/>
</dbReference>
<dbReference type="AlphaFoldDB" id="A0A067S5W7"/>
<evidence type="ECO:0000313" key="2">
    <source>
        <dbReference type="Proteomes" id="UP000027222"/>
    </source>
</evidence>
<dbReference type="EMBL" id="KL142426">
    <property type="protein sequence ID" value="KDR66201.1"/>
    <property type="molecule type" value="Genomic_DNA"/>
</dbReference>
<sequence length="250" mass="27989">MPSGHTISISIHPGPQNAITETGFWKLSSLMSHDYSIAITFTPPNLLFRSPVDPRTVYPRPAAPLPQLTIYVDVLFDWLLLASNEQRSSTWVQDRDGAMPQVVWTPTEQDETAALGIFIQEKLVYPLFKFEVVDSAIVLELAKDPPGLGQESGYGRLLGVMRSYVNETNPADLGTRKRYRFPADFPAEVEMDGRAMRIEFTNQRVSLNDVASYQMLLRTHPMPPQQNPSPAKFVTAVNWSETKYSIAGSS</sequence>
<protein>
    <submittedName>
        <fullName evidence="1">Uncharacterized protein</fullName>
    </submittedName>
</protein>
<name>A0A067S5W7_GALM3</name>
<proteinExistence type="predicted"/>
<gene>
    <name evidence="1" type="ORF">GALMADRAFT_259696</name>
</gene>
<keyword evidence="2" id="KW-1185">Reference proteome</keyword>
<evidence type="ECO:0000313" key="1">
    <source>
        <dbReference type="EMBL" id="KDR66201.1"/>
    </source>
</evidence>
<accession>A0A067S5W7</accession>